<dbReference type="PANTHER" id="PTHR14226:SF25">
    <property type="entry name" value="PHOSPHOESTERASE"/>
    <property type="match status" value="1"/>
</dbReference>
<evidence type="ECO:0000313" key="8">
    <source>
        <dbReference type="Proteomes" id="UP000661435"/>
    </source>
</evidence>
<evidence type="ECO:0000256" key="3">
    <source>
        <dbReference type="ARBA" id="ARBA00023098"/>
    </source>
</evidence>
<evidence type="ECO:0000259" key="6">
    <source>
        <dbReference type="PROSITE" id="PS51635"/>
    </source>
</evidence>
<dbReference type="RefSeq" id="WP_186907678.1">
    <property type="nucleotide sequence ID" value="NZ_JACOPP010000009.1"/>
</dbReference>
<dbReference type="GO" id="GO:0016042">
    <property type="term" value="P:lipid catabolic process"/>
    <property type="evidence" value="ECO:0007669"/>
    <property type="project" value="UniProtKB-UniRule"/>
</dbReference>
<dbReference type="InterPro" id="IPR002641">
    <property type="entry name" value="PNPLA_dom"/>
</dbReference>
<dbReference type="Proteomes" id="UP000661435">
    <property type="component" value="Unassembled WGS sequence"/>
</dbReference>
<keyword evidence="2 4" id="KW-0442">Lipid degradation</keyword>
<dbReference type="Pfam" id="PF01734">
    <property type="entry name" value="Patatin"/>
    <property type="match status" value="1"/>
</dbReference>
<feature type="short sequence motif" description="GXGXXG" evidence="4">
    <location>
        <begin position="8"/>
        <end position="13"/>
    </location>
</feature>
<dbReference type="InterPro" id="IPR037483">
    <property type="entry name" value="YjjU-like"/>
</dbReference>
<feature type="active site" description="Proton acceptor" evidence="4">
    <location>
        <position position="160"/>
    </location>
</feature>
<reference evidence="7" key="1">
    <citation type="submission" date="2020-08" db="EMBL/GenBank/DDBJ databases">
        <title>Genome public.</title>
        <authorList>
            <person name="Liu C."/>
            <person name="Sun Q."/>
        </authorList>
    </citation>
    <scope>NUCLEOTIDE SEQUENCE</scope>
    <source>
        <strain evidence="7">NSJ-51</strain>
    </source>
</reference>
<feature type="active site" description="Nucleophile" evidence="4">
    <location>
        <position position="37"/>
    </location>
</feature>
<organism evidence="7 8">
    <name type="scientific">Lawsonibacter hominis</name>
    <dbReference type="NCBI Taxonomy" id="2763053"/>
    <lineage>
        <taxon>Bacteria</taxon>
        <taxon>Bacillati</taxon>
        <taxon>Bacillota</taxon>
        <taxon>Clostridia</taxon>
        <taxon>Eubacteriales</taxon>
        <taxon>Oscillospiraceae</taxon>
        <taxon>Lawsonibacter</taxon>
    </lineage>
</organism>
<feature type="short sequence motif" description="GXSXG" evidence="4">
    <location>
        <begin position="35"/>
        <end position="39"/>
    </location>
</feature>
<dbReference type="InterPro" id="IPR016035">
    <property type="entry name" value="Acyl_Trfase/lysoPLipase"/>
</dbReference>
<evidence type="ECO:0000256" key="1">
    <source>
        <dbReference type="ARBA" id="ARBA00022801"/>
    </source>
</evidence>
<dbReference type="InterPro" id="IPR050301">
    <property type="entry name" value="NTE"/>
</dbReference>
<dbReference type="EMBL" id="JACOPP010000009">
    <property type="protein sequence ID" value="MBC5733793.1"/>
    <property type="molecule type" value="Genomic_DNA"/>
</dbReference>
<proteinExistence type="predicted"/>
<keyword evidence="5" id="KW-0175">Coiled coil</keyword>
<evidence type="ECO:0000313" key="7">
    <source>
        <dbReference type="EMBL" id="MBC5733793.1"/>
    </source>
</evidence>
<keyword evidence="1 4" id="KW-0378">Hydrolase</keyword>
<evidence type="ECO:0000256" key="4">
    <source>
        <dbReference type="PROSITE-ProRule" id="PRU01161"/>
    </source>
</evidence>
<dbReference type="PROSITE" id="PS51635">
    <property type="entry name" value="PNPLA"/>
    <property type="match status" value="1"/>
</dbReference>
<protein>
    <submittedName>
        <fullName evidence="7">Patatin family protein</fullName>
    </submittedName>
</protein>
<accession>A0A8J6JDB2</accession>
<sequence length="279" mass="31160">MLGIIDVGGGMRGIYTAGIYDYLLDHQITFDYCLGVSAGSANLMSYLALQRGRNKRFYVDYADRREYMSLSNLLKKGSYLDMDYIYSTLSDSRGEDPVDYDAFSASPSQYVVVATDARTGLPHYFTRTDVKRDDYAIVKASCCLPIACKPYWVDGVPYFDGGVADPVPYRRALADGCSKLVVLLTRPRDFVRPPLGHLPAARFSLRAYPKALEALTHRHEKYNQAVAEVKELERQGKALLLAPADIDGMSTLKRSEFAMERLYGYGYQDGAKIAAFLSP</sequence>
<dbReference type="CDD" id="cd07208">
    <property type="entry name" value="Pat_hypo_Ecoli_yjju_like"/>
    <property type="match status" value="1"/>
</dbReference>
<evidence type="ECO:0000256" key="2">
    <source>
        <dbReference type="ARBA" id="ARBA00022963"/>
    </source>
</evidence>
<feature type="coiled-coil region" evidence="5">
    <location>
        <begin position="212"/>
        <end position="242"/>
    </location>
</feature>
<dbReference type="Gene3D" id="3.40.1090.10">
    <property type="entry name" value="Cytosolic phospholipase A2 catalytic domain"/>
    <property type="match status" value="2"/>
</dbReference>
<feature type="domain" description="PNPLA" evidence="6">
    <location>
        <begin position="4"/>
        <end position="173"/>
    </location>
</feature>
<dbReference type="InterPro" id="IPR045943">
    <property type="entry name" value="DUF6363"/>
</dbReference>
<dbReference type="SUPFAM" id="SSF52151">
    <property type="entry name" value="FabD/lysophospholipase-like"/>
    <property type="match status" value="1"/>
</dbReference>
<gene>
    <name evidence="7" type="ORF">H8S57_08630</name>
</gene>
<dbReference type="AlphaFoldDB" id="A0A8J6JDB2"/>
<evidence type="ECO:0000256" key="5">
    <source>
        <dbReference type="SAM" id="Coils"/>
    </source>
</evidence>
<feature type="short sequence motif" description="DGA/G" evidence="4">
    <location>
        <begin position="160"/>
        <end position="162"/>
    </location>
</feature>
<dbReference type="GO" id="GO:0016787">
    <property type="term" value="F:hydrolase activity"/>
    <property type="evidence" value="ECO:0007669"/>
    <property type="project" value="UniProtKB-UniRule"/>
</dbReference>
<keyword evidence="3 4" id="KW-0443">Lipid metabolism</keyword>
<comment type="caution">
    <text evidence="7">The sequence shown here is derived from an EMBL/GenBank/DDBJ whole genome shotgun (WGS) entry which is preliminary data.</text>
</comment>
<keyword evidence="8" id="KW-1185">Reference proteome</keyword>
<name>A0A8J6JDB2_9FIRM</name>
<dbReference type="Pfam" id="PF19890">
    <property type="entry name" value="DUF6363"/>
    <property type="match status" value="1"/>
</dbReference>
<dbReference type="PANTHER" id="PTHR14226">
    <property type="entry name" value="NEUROPATHY TARGET ESTERASE/SWISS CHEESE D.MELANOGASTER"/>
    <property type="match status" value="1"/>
</dbReference>